<evidence type="ECO:0000313" key="2">
    <source>
        <dbReference type="EMBL" id="KKL54746.1"/>
    </source>
</evidence>
<reference evidence="2" key="1">
    <citation type="journal article" date="2015" name="Nature">
        <title>Complex archaea that bridge the gap between prokaryotes and eukaryotes.</title>
        <authorList>
            <person name="Spang A."/>
            <person name="Saw J.H."/>
            <person name="Jorgensen S.L."/>
            <person name="Zaremba-Niedzwiedzka K."/>
            <person name="Martijn J."/>
            <person name="Lind A.E."/>
            <person name="van Eijk R."/>
            <person name="Schleper C."/>
            <person name="Guy L."/>
            <person name="Ettema T.J."/>
        </authorList>
    </citation>
    <scope>NUCLEOTIDE SEQUENCE</scope>
</reference>
<sequence>MRKVIRSIPPQAGPARKEKAGPAPSLSYERWTVGRLSMGERCRVEASMSCIPLREDPICRSCYESSCEEARQGRRMEDGQ</sequence>
<proteinExistence type="predicted"/>
<feature type="region of interest" description="Disordered" evidence="1">
    <location>
        <begin position="1"/>
        <end position="25"/>
    </location>
</feature>
<dbReference type="EMBL" id="LAZR01031093">
    <property type="protein sequence ID" value="KKL54746.1"/>
    <property type="molecule type" value="Genomic_DNA"/>
</dbReference>
<organism evidence="2">
    <name type="scientific">marine sediment metagenome</name>
    <dbReference type="NCBI Taxonomy" id="412755"/>
    <lineage>
        <taxon>unclassified sequences</taxon>
        <taxon>metagenomes</taxon>
        <taxon>ecological metagenomes</taxon>
    </lineage>
</organism>
<gene>
    <name evidence="2" type="ORF">LCGC14_2262330</name>
</gene>
<evidence type="ECO:0000256" key="1">
    <source>
        <dbReference type="SAM" id="MobiDB-lite"/>
    </source>
</evidence>
<accession>A0A0F9DLR8</accession>
<protein>
    <submittedName>
        <fullName evidence="2">Uncharacterized protein</fullName>
    </submittedName>
</protein>
<comment type="caution">
    <text evidence="2">The sequence shown here is derived from an EMBL/GenBank/DDBJ whole genome shotgun (WGS) entry which is preliminary data.</text>
</comment>
<dbReference type="AlphaFoldDB" id="A0A0F9DLR8"/>
<name>A0A0F9DLR8_9ZZZZ</name>